<reference evidence="1" key="1">
    <citation type="journal article" date="2021" name="bioRxiv">
        <title>Whole Genome Assembly and Annotation of Northern Wild Rice, Zizania palustris L., Supports a Whole Genome Duplication in the Zizania Genus.</title>
        <authorList>
            <person name="Haas M."/>
            <person name="Kono T."/>
            <person name="Macchietto M."/>
            <person name="Millas R."/>
            <person name="McGilp L."/>
            <person name="Shao M."/>
            <person name="Duquette J."/>
            <person name="Hirsch C.N."/>
            <person name="Kimball J."/>
        </authorList>
    </citation>
    <scope>NUCLEOTIDE SEQUENCE</scope>
    <source>
        <tissue evidence="1">Fresh leaf tissue</tissue>
    </source>
</reference>
<proteinExistence type="predicted"/>
<dbReference type="Proteomes" id="UP000729402">
    <property type="component" value="Unassembled WGS sequence"/>
</dbReference>
<dbReference type="AlphaFoldDB" id="A0A8J5WZ25"/>
<gene>
    <name evidence="1" type="ORF">GUJ93_ZPchr0013g36842</name>
</gene>
<name>A0A8J5WZ25_ZIZPA</name>
<sequence length="181" mass="21232">MKHLFQFWVRSLDASTSKPNRPNVDLFNSYLRVNLMCRCGIKSPWSRMKRNRSLSCQCWNGLFPVNGKLRDGGKKFLKEVCSKGIGPDIRARVWLFLLGVCCQMRRRGRSTINTVRRGLRVQLDCWRLSWGEMRFKSAVGLLEAQLEFIRRAIHLVFLKHSLEQAWVAFLVWTRTHLGQSY</sequence>
<evidence type="ECO:0000313" key="1">
    <source>
        <dbReference type="EMBL" id="KAG8100726.1"/>
    </source>
</evidence>
<keyword evidence="2" id="KW-1185">Reference proteome</keyword>
<comment type="caution">
    <text evidence="1">The sequence shown here is derived from an EMBL/GenBank/DDBJ whole genome shotgun (WGS) entry which is preliminary data.</text>
</comment>
<organism evidence="1 2">
    <name type="scientific">Zizania palustris</name>
    <name type="common">Northern wild rice</name>
    <dbReference type="NCBI Taxonomy" id="103762"/>
    <lineage>
        <taxon>Eukaryota</taxon>
        <taxon>Viridiplantae</taxon>
        <taxon>Streptophyta</taxon>
        <taxon>Embryophyta</taxon>
        <taxon>Tracheophyta</taxon>
        <taxon>Spermatophyta</taxon>
        <taxon>Magnoliopsida</taxon>
        <taxon>Liliopsida</taxon>
        <taxon>Poales</taxon>
        <taxon>Poaceae</taxon>
        <taxon>BOP clade</taxon>
        <taxon>Oryzoideae</taxon>
        <taxon>Oryzeae</taxon>
        <taxon>Zizaniinae</taxon>
        <taxon>Zizania</taxon>
    </lineage>
</organism>
<protein>
    <recommendedName>
        <fullName evidence="3">Rab-GAP TBC domain-containing protein</fullName>
    </recommendedName>
</protein>
<accession>A0A8J5WZ25</accession>
<dbReference type="EMBL" id="JAAALK010000079">
    <property type="protein sequence ID" value="KAG8100726.1"/>
    <property type="molecule type" value="Genomic_DNA"/>
</dbReference>
<evidence type="ECO:0000313" key="2">
    <source>
        <dbReference type="Proteomes" id="UP000729402"/>
    </source>
</evidence>
<evidence type="ECO:0008006" key="3">
    <source>
        <dbReference type="Google" id="ProtNLM"/>
    </source>
</evidence>
<reference evidence="1" key="2">
    <citation type="submission" date="2021-02" db="EMBL/GenBank/DDBJ databases">
        <authorList>
            <person name="Kimball J.A."/>
            <person name="Haas M.W."/>
            <person name="Macchietto M."/>
            <person name="Kono T."/>
            <person name="Duquette J."/>
            <person name="Shao M."/>
        </authorList>
    </citation>
    <scope>NUCLEOTIDE SEQUENCE</scope>
    <source>
        <tissue evidence="1">Fresh leaf tissue</tissue>
    </source>
</reference>
<dbReference type="OrthoDB" id="1726212at2759"/>